<keyword evidence="6" id="KW-1185">Reference proteome</keyword>
<dbReference type="RefSeq" id="WP_189438815.1">
    <property type="nucleotide sequence ID" value="NZ_BMXE01000011.1"/>
</dbReference>
<evidence type="ECO:0000259" key="4">
    <source>
        <dbReference type="SMART" id="SM00563"/>
    </source>
</evidence>
<gene>
    <name evidence="5" type="ORF">GCM10007094_42380</name>
</gene>
<dbReference type="SUPFAM" id="SSF69593">
    <property type="entry name" value="Glycerol-3-phosphate (1)-acyltransferase"/>
    <property type="match status" value="1"/>
</dbReference>
<keyword evidence="3" id="KW-0012">Acyltransferase</keyword>
<accession>A0ABQ3ER39</accession>
<evidence type="ECO:0000256" key="2">
    <source>
        <dbReference type="ARBA" id="ARBA00022679"/>
    </source>
</evidence>
<evidence type="ECO:0000313" key="5">
    <source>
        <dbReference type="EMBL" id="GHB48627.1"/>
    </source>
</evidence>
<dbReference type="Proteomes" id="UP000637980">
    <property type="component" value="Unassembled WGS sequence"/>
</dbReference>
<keyword evidence="2" id="KW-0808">Transferase</keyword>
<evidence type="ECO:0000256" key="3">
    <source>
        <dbReference type="ARBA" id="ARBA00023315"/>
    </source>
</evidence>
<dbReference type="PANTHER" id="PTHR10434:SF66">
    <property type="entry name" value="PHOSPHOLIPID_GLYCEROL ACYLTRANSFERASE DOMAIN-CONTAINING PROTEIN"/>
    <property type="match status" value="1"/>
</dbReference>
<evidence type="ECO:0000256" key="1">
    <source>
        <dbReference type="ARBA" id="ARBA00005189"/>
    </source>
</evidence>
<dbReference type="EMBL" id="BMXE01000011">
    <property type="protein sequence ID" value="GHB48627.1"/>
    <property type="molecule type" value="Genomic_DNA"/>
</dbReference>
<dbReference type="SMART" id="SM00563">
    <property type="entry name" value="PlsC"/>
    <property type="match status" value="1"/>
</dbReference>
<proteinExistence type="predicted"/>
<comment type="caution">
    <text evidence="5">The sequence shown here is derived from an EMBL/GenBank/DDBJ whole genome shotgun (WGS) entry which is preliminary data.</text>
</comment>
<dbReference type="CDD" id="cd07989">
    <property type="entry name" value="LPLAT_AGPAT-like"/>
    <property type="match status" value="1"/>
</dbReference>
<organism evidence="5 6">
    <name type="scientific">Pseudovibrio japonicus</name>
    <dbReference type="NCBI Taxonomy" id="366534"/>
    <lineage>
        <taxon>Bacteria</taxon>
        <taxon>Pseudomonadati</taxon>
        <taxon>Pseudomonadota</taxon>
        <taxon>Alphaproteobacteria</taxon>
        <taxon>Hyphomicrobiales</taxon>
        <taxon>Stappiaceae</taxon>
        <taxon>Pseudovibrio</taxon>
    </lineage>
</organism>
<evidence type="ECO:0000313" key="6">
    <source>
        <dbReference type="Proteomes" id="UP000637980"/>
    </source>
</evidence>
<protein>
    <recommendedName>
        <fullName evidence="4">Phospholipid/glycerol acyltransferase domain-containing protein</fullName>
    </recommendedName>
</protein>
<dbReference type="PANTHER" id="PTHR10434">
    <property type="entry name" value="1-ACYL-SN-GLYCEROL-3-PHOSPHATE ACYLTRANSFERASE"/>
    <property type="match status" value="1"/>
</dbReference>
<dbReference type="InterPro" id="IPR002123">
    <property type="entry name" value="Plipid/glycerol_acylTrfase"/>
</dbReference>
<feature type="domain" description="Phospholipid/glycerol acyltransferase" evidence="4">
    <location>
        <begin position="28"/>
        <end position="144"/>
    </location>
</feature>
<dbReference type="Pfam" id="PF01553">
    <property type="entry name" value="Acyltransferase"/>
    <property type="match status" value="1"/>
</dbReference>
<comment type="pathway">
    <text evidence="1">Lipid metabolism.</text>
</comment>
<name>A0ABQ3ER39_9HYPH</name>
<sequence>MRLALWSLDIRVDIDETSLGRLATDEGSLIVMNHKSHLDVPALMSVLPPQKWITFGAKVELSRLPFFKRAFQCAGILLIDRSKGSRTLSHLIDAYRSSDPRLSLALFAEGTRVPGANLGPFKPGAVAIARRLERSILPICIFGSGALLPKHSGVPKPGVIHIRVLEKYECVPDLPVGAQLEKLQHYMAHYYLESTSEDEHRAR</sequence>
<reference evidence="6" key="1">
    <citation type="journal article" date="2019" name="Int. J. Syst. Evol. Microbiol.">
        <title>The Global Catalogue of Microorganisms (GCM) 10K type strain sequencing project: providing services to taxonomists for standard genome sequencing and annotation.</title>
        <authorList>
            <consortium name="The Broad Institute Genomics Platform"/>
            <consortium name="The Broad Institute Genome Sequencing Center for Infectious Disease"/>
            <person name="Wu L."/>
            <person name="Ma J."/>
        </authorList>
    </citation>
    <scope>NUCLEOTIDE SEQUENCE [LARGE SCALE GENOMIC DNA]</scope>
    <source>
        <strain evidence="6">KCTC 12861</strain>
    </source>
</reference>